<dbReference type="Gene3D" id="3.90.1150.160">
    <property type="match status" value="1"/>
</dbReference>
<comment type="cofactor">
    <cofactor evidence="1 7">
        <name>pyridoxal 5'-phosphate</name>
        <dbReference type="ChEBI" id="CHEBI:597326"/>
    </cofactor>
</comment>
<keyword evidence="4 7" id="KW-0663">Pyridoxal phosphate</keyword>
<dbReference type="Pfam" id="PF00282">
    <property type="entry name" value="Pyridoxal_deC"/>
    <property type="match status" value="1"/>
</dbReference>
<accession>A0ABU6A566</accession>
<gene>
    <name evidence="9" type="ORF">R4I43_04820</name>
</gene>
<reference evidence="9 10" key="1">
    <citation type="submission" date="2023-10" db="EMBL/GenBank/DDBJ databases">
        <title>Saccharopolyspora sp. nov., isolated from mangrove soil.</title>
        <authorList>
            <person name="Lu Y."/>
            <person name="Liu W."/>
        </authorList>
    </citation>
    <scope>NUCLEOTIDE SEQUENCE [LARGE SCALE GENOMIC DNA]</scope>
    <source>
        <strain evidence="9 10">S2-29</strain>
    </source>
</reference>
<dbReference type="InterPro" id="IPR010107">
    <property type="entry name" value="Glutamate_decarboxylase"/>
</dbReference>
<sequence length="451" mass="49326">MATGSRALLVWKSFRTPTEQELSTMSALPKAFEEQSAFSADLRGGIPLFGMDADTAHDLVTGKLRAGCPPERNLATFLTTSIEPEAQRLYRTYLNHNLVDREQYPAIDALLRECVRIIGAMWHGDPERIVGSATTGSSESALLAGASLMRDWQERTGGALSRPNLVMGAGAHACWKKFCEHWGVQQRIAPARVEGPSLDAEAVGELCDERTIGVVGILGSTLDGRYEPIEAIAAELDRIEQRSGIDVPVHVDAASGGFIAPFLDPELRWDFRLPRVVSINASGHKSGMVPPGLGWLVWRDQGRRRSELGVRINYLGGDDAHYELTFSRSAAPVVLQYYNFVRFGFAGFHAVHARSRSLARKLASRLQATGRLRLLGDGTELPVVAVAARPPVRLRELAEHLAERGWSVPVYSLPPVLEDVEVMRIVVRSDLTSAAVEELATAVEEFVSSAN</sequence>
<dbReference type="PANTHER" id="PTHR43321">
    <property type="entry name" value="GLUTAMATE DECARBOXYLASE"/>
    <property type="match status" value="1"/>
</dbReference>
<evidence type="ECO:0000256" key="6">
    <source>
        <dbReference type="ARBA" id="ARBA00048868"/>
    </source>
</evidence>
<dbReference type="EMBL" id="JAWLNX010000002">
    <property type="protein sequence ID" value="MEB3366717.1"/>
    <property type="molecule type" value="Genomic_DNA"/>
</dbReference>
<keyword evidence="5 7" id="KW-0456">Lyase</keyword>
<evidence type="ECO:0000256" key="3">
    <source>
        <dbReference type="ARBA" id="ARBA00012421"/>
    </source>
</evidence>
<comment type="similarity">
    <text evidence="2 7">Belongs to the group II decarboxylase family.</text>
</comment>
<organism evidence="9 10">
    <name type="scientific">Saccharopolyspora mangrovi</name>
    <dbReference type="NCBI Taxonomy" id="3082379"/>
    <lineage>
        <taxon>Bacteria</taxon>
        <taxon>Bacillati</taxon>
        <taxon>Actinomycetota</taxon>
        <taxon>Actinomycetes</taxon>
        <taxon>Pseudonocardiales</taxon>
        <taxon>Pseudonocardiaceae</taxon>
        <taxon>Saccharopolyspora</taxon>
    </lineage>
</organism>
<dbReference type="InterPro" id="IPR015424">
    <property type="entry name" value="PyrdxlP-dep_Trfase"/>
</dbReference>
<dbReference type="SUPFAM" id="SSF53383">
    <property type="entry name" value="PLP-dependent transferases"/>
    <property type="match status" value="1"/>
</dbReference>
<dbReference type="Gene3D" id="3.40.640.10">
    <property type="entry name" value="Type I PLP-dependent aspartate aminotransferase-like (Major domain)"/>
    <property type="match status" value="1"/>
</dbReference>
<protein>
    <recommendedName>
        <fullName evidence="3 8">Glutamate decarboxylase</fullName>
        <ecNumber evidence="3 8">4.1.1.15</ecNumber>
    </recommendedName>
</protein>
<dbReference type="InterPro" id="IPR015421">
    <property type="entry name" value="PyrdxlP-dep_Trfase_major"/>
</dbReference>
<dbReference type="GO" id="GO:0004351">
    <property type="term" value="F:glutamate decarboxylase activity"/>
    <property type="evidence" value="ECO:0007669"/>
    <property type="project" value="UniProtKB-EC"/>
</dbReference>
<keyword evidence="8" id="KW-0210">Decarboxylase</keyword>
<comment type="caution">
    <text evidence="9">The sequence shown here is derived from an EMBL/GenBank/DDBJ whole genome shotgun (WGS) entry which is preliminary data.</text>
</comment>
<evidence type="ECO:0000256" key="1">
    <source>
        <dbReference type="ARBA" id="ARBA00001933"/>
    </source>
</evidence>
<evidence type="ECO:0000313" key="10">
    <source>
        <dbReference type="Proteomes" id="UP001327093"/>
    </source>
</evidence>
<dbReference type="NCBIfam" id="TIGR01788">
    <property type="entry name" value="Glu-decarb-GAD"/>
    <property type="match status" value="1"/>
</dbReference>
<evidence type="ECO:0000256" key="5">
    <source>
        <dbReference type="ARBA" id="ARBA00023239"/>
    </source>
</evidence>
<proteinExistence type="inferred from homology"/>
<dbReference type="EC" id="4.1.1.15" evidence="3 8"/>
<dbReference type="InterPro" id="IPR002129">
    <property type="entry name" value="PyrdxlP-dep_de-COase"/>
</dbReference>
<keyword evidence="10" id="KW-1185">Reference proteome</keyword>
<evidence type="ECO:0000256" key="8">
    <source>
        <dbReference type="RuleBase" id="RU361171"/>
    </source>
</evidence>
<evidence type="ECO:0000256" key="4">
    <source>
        <dbReference type="ARBA" id="ARBA00022898"/>
    </source>
</evidence>
<evidence type="ECO:0000256" key="7">
    <source>
        <dbReference type="RuleBase" id="RU000382"/>
    </source>
</evidence>
<comment type="catalytic activity">
    <reaction evidence="6 8">
        <text>L-glutamate + H(+) = 4-aminobutanoate + CO2</text>
        <dbReference type="Rhea" id="RHEA:17785"/>
        <dbReference type="ChEBI" id="CHEBI:15378"/>
        <dbReference type="ChEBI" id="CHEBI:16526"/>
        <dbReference type="ChEBI" id="CHEBI:29985"/>
        <dbReference type="ChEBI" id="CHEBI:59888"/>
        <dbReference type="EC" id="4.1.1.15"/>
    </reaction>
</comment>
<name>A0ABU6A566_9PSEU</name>
<evidence type="ECO:0000313" key="9">
    <source>
        <dbReference type="EMBL" id="MEB3366717.1"/>
    </source>
</evidence>
<dbReference type="PANTHER" id="PTHR43321:SF3">
    <property type="entry name" value="GLUTAMATE DECARBOXYLASE"/>
    <property type="match status" value="1"/>
</dbReference>
<dbReference type="RefSeq" id="WP_324264276.1">
    <property type="nucleotide sequence ID" value="NZ_JAWLNX010000002.1"/>
</dbReference>
<evidence type="ECO:0000256" key="2">
    <source>
        <dbReference type="ARBA" id="ARBA00009533"/>
    </source>
</evidence>
<dbReference type="Proteomes" id="UP001327093">
    <property type="component" value="Unassembled WGS sequence"/>
</dbReference>